<comment type="caution">
    <text evidence="10">The sequence shown here is derived from an EMBL/GenBank/DDBJ whole genome shotgun (WGS) entry which is preliminary data.</text>
</comment>
<keyword evidence="6" id="KW-0067">ATP-binding</keyword>
<proteinExistence type="predicted"/>
<dbReference type="InterPro" id="IPR005467">
    <property type="entry name" value="His_kinase_dom"/>
</dbReference>
<dbReference type="eggNOG" id="COG3290">
    <property type="taxonomic scope" value="Bacteria"/>
</dbReference>
<feature type="transmembrane region" description="Helical" evidence="8">
    <location>
        <begin position="56"/>
        <end position="77"/>
    </location>
</feature>
<name>A0A069RG49_PEPLI</name>
<keyword evidence="8" id="KW-1133">Transmembrane helix</keyword>
<dbReference type="PANTHER" id="PTHR43065">
    <property type="entry name" value="SENSOR HISTIDINE KINASE"/>
    <property type="match status" value="1"/>
</dbReference>
<evidence type="ECO:0000256" key="3">
    <source>
        <dbReference type="ARBA" id="ARBA00022679"/>
    </source>
</evidence>
<dbReference type="SMART" id="SM00387">
    <property type="entry name" value="HATPase_c"/>
    <property type="match status" value="1"/>
</dbReference>
<evidence type="ECO:0000256" key="5">
    <source>
        <dbReference type="ARBA" id="ARBA00022777"/>
    </source>
</evidence>
<dbReference type="EMBL" id="JJMM01000010">
    <property type="protein sequence ID" value="KDR95788.1"/>
    <property type="molecule type" value="Genomic_DNA"/>
</dbReference>
<sequence length="429" mass="49986">MNWNREKIEKIIIVSMLTVFMGQIYLSPGTSWFRLSMAVVTLSMLLLYFRQVPVTVVSVIVAVAIPLFRAFVQYISYREAPFPEIFMNYMPVAIFYLLFGLLFELLQVREKADNPLLFMISLWFCDSVSNVFEISYRSLVSSFDFDMAIYKIIVMGFMRSVITYSFYTASIYYKNRYDRKQKEERYREMLLFISSLKSELFFLRKSMVDIEDTMQRSYGLYRELEDTSHKDRALTVAKNIHEIKKDYYRVVDGMEKVLSEENKSSQMRISEIFDIMKNNTQKLVALKGKDIDVEFEYFEDFGTNEFYPIISVINNLISNAIDAIDSKGTIRVSECSDSKNFIFRVEDDGCGIDEDNMDVLFEPGFSTKYDPATGKMSTGIGLSHVREIVKKHLGGQVSFVRREGSESTLFEVRLPRRVADTKEGFQLEY</sequence>
<dbReference type="OrthoDB" id="1757740at2"/>
<dbReference type="PANTHER" id="PTHR43065:SF46">
    <property type="entry name" value="C4-DICARBOXYLATE TRANSPORT SENSOR PROTEIN DCTB"/>
    <property type="match status" value="1"/>
</dbReference>
<keyword evidence="8" id="KW-0472">Membrane</keyword>
<dbReference type="STRING" id="1121324.CLIT_10c05150"/>
<gene>
    <name evidence="10" type="primary">glnK</name>
    <name evidence="10" type="ORF">CLIT_10c05150</name>
</gene>
<dbReference type="EC" id="2.7.13.3" evidence="2"/>
<dbReference type="InterPro" id="IPR036890">
    <property type="entry name" value="HATPase_C_sf"/>
</dbReference>
<protein>
    <recommendedName>
        <fullName evidence="2">histidine kinase</fullName>
        <ecNumber evidence="2">2.7.13.3</ecNumber>
    </recommendedName>
</protein>
<dbReference type="CDD" id="cd00075">
    <property type="entry name" value="HATPase"/>
    <property type="match status" value="1"/>
</dbReference>
<evidence type="ECO:0000256" key="1">
    <source>
        <dbReference type="ARBA" id="ARBA00000085"/>
    </source>
</evidence>
<feature type="domain" description="Histidine kinase" evidence="9">
    <location>
        <begin position="309"/>
        <end position="418"/>
    </location>
</feature>
<evidence type="ECO:0000313" key="11">
    <source>
        <dbReference type="Proteomes" id="UP000027946"/>
    </source>
</evidence>
<accession>A0A069RG49</accession>
<keyword evidence="4" id="KW-0547">Nucleotide-binding</keyword>
<dbReference type="Gene3D" id="3.30.565.10">
    <property type="entry name" value="Histidine kinase-like ATPase, C-terminal domain"/>
    <property type="match status" value="1"/>
</dbReference>
<keyword evidence="7" id="KW-0902">Two-component regulatory system</keyword>
<dbReference type="Proteomes" id="UP000027946">
    <property type="component" value="Unassembled WGS sequence"/>
</dbReference>
<keyword evidence="5 10" id="KW-0418">Kinase</keyword>
<dbReference type="PROSITE" id="PS50109">
    <property type="entry name" value="HIS_KIN"/>
    <property type="match status" value="1"/>
</dbReference>
<dbReference type="InterPro" id="IPR004358">
    <property type="entry name" value="Sig_transdc_His_kin-like_C"/>
</dbReference>
<evidence type="ECO:0000313" key="10">
    <source>
        <dbReference type="EMBL" id="KDR95788.1"/>
    </source>
</evidence>
<evidence type="ECO:0000256" key="7">
    <source>
        <dbReference type="ARBA" id="ARBA00023012"/>
    </source>
</evidence>
<comment type="catalytic activity">
    <reaction evidence="1">
        <text>ATP + protein L-histidine = ADP + protein N-phospho-L-histidine.</text>
        <dbReference type="EC" id="2.7.13.3"/>
    </reaction>
</comment>
<dbReference type="GO" id="GO:0005524">
    <property type="term" value="F:ATP binding"/>
    <property type="evidence" value="ECO:0007669"/>
    <property type="project" value="UniProtKB-KW"/>
</dbReference>
<evidence type="ECO:0000256" key="8">
    <source>
        <dbReference type="SAM" id="Phobius"/>
    </source>
</evidence>
<dbReference type="InterPro" id="IPR003594">
    <property type="entry name" value="HATPase_dom"/>
</dbReference>
<dbReference type="GO" id="GO:0000160">
    <property type="term" value="P:phosphorelay signal transduction system"/>
    <property type="evidence" value="ECO:0007669"/>
    <property type="project" value="UniProtKB-KW"/>
</dbReference>
<keyword evidence="11" id="KW-1185">Reference proteome</keyword>
<dbReference type="RefSeq" id="WP_038264349.1">
    <property type="nucleotide sequence ID" value="NZ_FSRH01000011.1"/>
</dbReference>
<feature type="transmembrane region" description="Helical" evidence="8">
    <location>
        <begin position="148"/>
        <end position="173"/>
    </location>
</feature>
<feature type="transmembrane region" description="Helical" evidence="8">
    <location>
        <begin position="89"/>
        <end position="108"/>
    </location>
</feature>
<dbReference type="AlphaFoldDB" id="A0A069RG49"/>
<evidence type="ECO:0000256" key="6">
    <source>
        <dbReference type="ARBA" id="ARBA00022840"/>
    </source>
</evidence>
<dbReference type="SUPFAM" id="SSF55874">
    <property type="entry name" value="ATPase domain of HSP90 chaperone/DNA topoisomerase II/histidine kinase"/>
    <property type="match status" value="1"/>
</dbReference>
<evidence type="ECO:0000259" key="9">
    <source>
        <dbReference type="PROSITE" id="PS50109"/>
    </source>
</evidence>
<evidence type="ECO:0000256" key="4">
    <source>
        <dbReference type="ARBA" id="ARBA00022741"/>
    </source>
</evidence>
<reference evidence="10 11" key="1">
    <citation type="submission" date="2014-03" db="EMBL/GenBank/DDBJ databases">
        <title>Genome sequence of Clostridium litorale W6, DSM 5388.</title>
        <authorList>
            <person name="Poehlein A."/>
            <person name="Jagirdar A."/>
            <person name="Khonsari B."/>
            <person name="Chibani C.M."/>
            <person name="Gutierrez Gutierrez D.A."/>
            <person name="Davydova E."/>
            <person name="Alghaithi H.S."/>
            <person name="Nair K.P."/>
            <person name="Dhamotharan K."/>
            <person name="Chandran L."/>
            <person name="G W."/>
            <person name="Daniel R."/>
        </authorList>
    </citation>
    <scope>NUCLEOTIDE SEQUENCE [LARGE SCALE GENOMIC DNA]</scope>
    <source>
        <strain evidence="10 11">W6</strain>
    </source>
</reference>
<organism evidence="10 11">
    <name type="scientific">Peptoclostridium litorale DSM 5388</name>
    <dbReference type="NCBI Taxonomy" id="1121324"/>
    <lineage>
        <taxon>Bacteria</taxon>
        <taxon>Bacillati</taxon>
        <taxon>Bacillota</taxon>
        <taxon>Clostridia</taxon>
        <taxon>Peptostreptococcales</taxon>
        <taxon>Peptoclostridiaceae</taxon>
        <taxon>Peptoclostridium</taxon>
    </lineage>
</organism>
<dbReference type="Pfam" id="PF02518">
    <property type="entry name" value="HATPase_c"/>
    <property type="match status" value="1"/>
</dbReference>
<evidence type="ECO:0000256" key="2">
    <source>
        <dbReference type="ARBA" id="ARBA00012438"/>
    </source>
</evidence>
<dbReference type="PRINTS" id="PR00344">
    <property type="entry name" value="BCTRLSENSOR"/>
</dbReference>
<keyword evidence="3 10" id="KW-0808">Transferase</keyword>
<dbReference type="GO" id="GO:0004673">
    <property type="term" value="F:protein histidine kinase activity"/>
    <property type="evidence" value="ECO:0007669"/>
    <property type="project" value="UniProtKB-EC"/>
</dbReference>
<feature type="transmembrane region" description="Helical" evidence="8">
    <location>
        <begin position="7"/>
        <end position="26"/>
    </location>
</feature>
<keyword evidence="8" id="KW-0812">Transmembrane</keyword>